<dbReference type="Pfam" id="PF01943">
    <property type="entry name" value="Polysacc_synt"/>
    <property type="match status" value="1"/>
</dbReference>
<keyword evidence="3 6" id="KW-0812">Transmembrane</keyword>
<evidence type="ECO:0000256" key="5">
    <source>
        <dbReference type="ARBA" id="ARBA00023136"/>
    </source>
</evidence>
<feature type="transmembrane region" description="Helical" evidence="6">
    <location>
        <begin position="340"/>
        <end position="361"/>
    </location>
</feature>
<feature type="transmembrane region" description="Helical" evidence="6">
    <location>
        <begin position="7"/>
        <end position="28"/>
    </location>
</feature>
<feature type="transmembrane region" description="Helical" evidence="6">
    <location>
        <begin position="152"/>
        <end position="175"/>
    </location>
</feature>
<dbReference type="PANTHER" id="PTHR30250">
    <property type="entry name" value="PST FAMILY PREDICTED COLANIC ACID TRANSPORTER"/>
    <property type="match status" value="1"/>
</dbReference>
<evidence type="ECO:0000256" key="3">
    <source>
        <dbReference type="ARBA" id="ARBA00022692"/>
    </source>
</evidence>
<feature type="transmembrane region" description="Helical" evidence="6">
    <location>
        <begin position="462"/>
        <end position="484"/>
    </location>
</feature>
<dbReference type="EMBL" id="JAESIY010000001">
    <property type="protein sequence ID" value="MBL3654833.1"/>
    <property type="molecule type" value="Genomic_DNA"/>
</dbReference>
<evidence type="ECO:0000256" key="1">
    <source>
        <dbReference type="ARBA" id="ARBA00004651"/>
    </source>
</evidence>
<dbReference type="RefSeq" id="WP_202241952.1">
    <property type="nucleotide sequence ID" value="NZ_JAESIY010000001.1"/>
</dbReference>
<sequence length="503" mass="55991">MKVFRNLLSNLVVFAINIFIGLWLPPFIVNRLGVGAYGLIPLASSIGNYAMIVAVVINGSVARYLMLDLAKSDYQLANKTFNTCFGALTILFLVLTPLLYLFSFNIEYFINVPDDLIVQGHYLFIGIFCSFILSTYTSLFNTSPYVNNRLDLINLVNVTNVSVRLISIISFFYFAAVSLTLYGGAYVIGGLISLYISFKIFKRQTPFLKLDIRGFDVAIVKEILTMGGWLLVSQIGALFFLQADLFIINVFKGAKSAGLYGILLPWNVLIRTFGAVIAGVISPVILKDYAEGKIERILKISSLAVKFLGILISLIVSVLCIYSDEILRLWVGNEYSNLKWLLIALIFHLGINLSVIPLFAITNAHKKVKLPGIVTLILGIINVVLAILLLKYTELELFGVAIAGFIVLTFKNVIFAAPYTAYILGQKKTYFLKDMLPSLFCLLIGAIIALTIRHFINVNGWVSLIVSMLSAGVFSCLFVFFSLVKIEEKQMLKQLILSFWTKS</sequence>
<comment type="caution">
    <text evidence="7">The sequence shown here is derived from an EMBL/GenBank/DDBJ whole genome shotgun (WGS) entry which is preliminary data.</text>
</comment>
<dbReference type="Proteomes" id="UP000659388">
    <property type="component" value="Unassembled WGS sequence"/>
</dbReference>
<feature type="transmembrane region" description="Helical" evidence="6">
    <location>
        <begin position="398"/>
        <end position="424"/>
    </location>
</feature>
<evidence type="ECO:0000256" key="4">
    <source>
        <dbReference type="ARBA" id="ARBA00022989"/>
    </source>
</evidence>
<protein>
    <submittedName>
        <fullName evidence="7">Oligosaccharide flippase family protein</fullName>
    </submittedName>
</protein>
<dbReference type="PANTHER" id="PTHR30250:SF26">
    <property type="entry name" value="PSMA PROTEIN"/>
    <property type="match status" value="1"/>
</dbReference>
<dbReference type="GO" id="GO:0005886">
    <property type="term" value="C:plasma membrane"/>
    <property type="evidence" value="ECO:0007669"/>
    <property type="project" value="UniProtKB-SubCell"/>
</dbReference>
<evidence type="ECO:0000256" key="2">
    <source>
        <dbReference type="ARBA" id="ARBA00022475"/>
    </source>
</evidence>
<feature type="transmembrane region" description="Helical" evidence="6">
    <location>
        <begin position="307"/>
        <end position="328"/>
    </location>
</feature>
<feature type="transmembrane region" description="Helical" evidence="6">
    <location>
        <begin position="268"/>
        <end position="286"/>
    </location>
</feature>
<name>A0A937JWS9_9BACT</name>
<evidence type="ECO:0000313" key="7">
    <source>
        <dbReference type="EMBL" id="MBL3654833.1"/>
    </source>
</evidence>
<dbReference type="InterPro" id="IPR050833">
    <property type="entry name" value="Poly_Biosynth_Transport"/>
</dbReference>
<accession>A0A937JWS9</accession>
<proteinExistence type="predicted"/>
<dbReference type="AlphaFoldDB" id="A0A937JWS9"/>
<feature type="transmembrane region" description="Helical" evidence="6">
    <location>
        <begin position="222"/>
        <end position="248"/>
    </location>
</feature>
<feature type="transmembrane region" description="Helical" evidence="6">
    <location>
        <begin position="436"/>
        <end position="456"/>
    </location>
</feature>
<organism evidence="7 8">
    <name type="scientific">Fulvivirga sediminis</name>
    <dbReference type="NCBI Taxonomy" id="2803949"/>
    <lineage>
        <taxon>Bacteria</taxon>
        <taxon>Pseudomonadati</taxon>
        <taxon>Bacteroidota</taxon>
        <taxon>Cytophagia</taxon>
        <taxon>Cytophagales</taxon>
        <taxon>Fulvivirgaceae</taxon>
        <taxon>Fulvivirga</taxon>
    </lineage>
</organism>
<feature type="transmembrane region" description="Helical" evidence="6">
    <location>
        <begin position="80"/>
        <end position="102"/>
    </location>
</feature>
<feature type="transmembrane region" description="Helical" evidence="6">
    <location>
        <begin position="373"/>
        <end position="392"/>
    </location>
</feature>
<feature type="transmembrane region" description="Helical" evidence="6">
    <location>
        <begin position="181"/>
        <end position="201"/>
    </location>
</feature>
<evidence type="ECO:0000313" key="8">
    <source>
        <dbReference type="Proteomes" id="UP000659388"/>
    </source>
</evidence>
<feature type="transmembrane region" description="Helical" evidence="6">
    <location>
        <begin position="122"/>
        <end position="140"/>
    </location>
</feature>
<gene>
    <name evidence="7" type="ORF">JL102_01725</name>
</gene>
<comment type="subcellular location">
    <subcellularLocation>
        <location evidence="1">Cell membrane</location>
        <topology evidence="1">Multi-pass membrane protein</topology>
    </subcellularLocation>
</comment>
<keyword evidence="5 6" id="KW-0472">Membrane</keyword>
<dbReference type="InterPro" id="IPR002797">
    <property type="entry name" value="Polysacc_synth"/>
</dbReference>
<evidence type="ECO:0000256" key="6">
    <source>
        <dbReference type="SAM" id="Phobius"/>
    </source>
</evidence>
<feature type="transmembrane region" description="Helical" evidence="6">
    <location>
        <begin position="34"/>
        <end position="59"/>
    </location>
</feature>
<reference evidence="7" key="1">
    <citation type="submission" date="2021-01" db="EMBL/GenBank/DDBJ databases">
        <title>Fulvivirga kasyanovii gen. nov., sp nov., a novel member of the phylum Bacteroidetes isolated from seawater in a mussel farm.</title>
        <authorList>
            <person name="Zhao L.-H."/>
            <person name="Wang Z.-J."/>
        </authorList>
    </citation>
    <scope>NUCLEOTIDE SEQUENCE</scope>
    <source>
        <strain evidence="7">2943</strain>
    </source>
</reference>
<keyword evidence="8" id="KW-1185">Reference proteome</keyword>
<keyword evidence="2" id="KW-1003">Cell membrane</keyword>
<keyword evidence="4 6" id="KW-1133">Transmembrane helix</keyword>